<feature type="compositionally biased region" description="Basic and acidic residues" evidence="1">
    <location>
        <begin position="7"/>
        <end position="29"/>
    </location>
</feature>
<proteinExistence type="predicted"/>
<gene>
    <name evidence="2" type="ORF">BN1723_002544</name>
</gene>
<dbReference type="Proteomes" id="UP000045706">
    <property type="component" value="Unassembled WGS sequence"/>
</dbReference>
<accession>A0A0G4LBL5</accession>
<organism evidence="2 3">
    <name type="scientific">Verticillium longisporum</name>
    <name type="common">Verticillium dahliae var. longisporum</name>
    <dbReference type="NCBI Taxonomy" id="100787"/>
    <lineage>
        <taxon>Eukaryota</taxon>
        <taxon>Fungi</taxon>
        <taxon>Dikarya</taxon>
        <taxon>Ascomycota</taxon>
        <taxon>Pezizomycotina</taxon>
        <taxon>Sordariomycetes</taxon>
        <taxon>Hypocreomycetidae</taxon>
        <taxon>Glomerellales</taxon>
        <taxon>Plectosphaerellaceae</taxon>
        <taxon>Verticillium</taxon>
    </lineage>
</organism>
<feature type="region of interest" description="Disordered" evidence="1">
    <location>
        <begin position="1"/>
        <end position="30"/>
    </location>
</feature>
<evidence type="ECO:0000313" key="2">
    <source>
        <dbReference type="EMBL" id="CRK19331.1"/>
    </source>
</evidence>
<dbReference type="AlphaFoldDB" id="A0A0G4LBL5"/>
<evidence type="ECO:0000256" key="1">
    <source>
        <dbReference type="SAM" id="MobiDB-lite"/>
    </source>
</evidence>
<evidence type="ECO:0000313" key="3">
    <source>
        <dbReference type="Proteomes" id="UP000045706"/>
    </source>
</evidence>
<dbReference type="EMBL" id="CVQI01010001">
    <property type="protein sequence ID" value="CRK19331.1"/>
    <property type="molecule type" value="Genomic_DNA"/>
</dbReference>
<protein>
    <submittedName>
        <fullName evidence="2">Uncharacterized protein</fullName>
    </submittedName>
</protein>
<name>A0A0G4LBL5_VERLO</name>
<reference evidence="3" key="1">
    <citation type="submission" date="2015-05" db="EMBL/GenBank/DDBJ databases">
        <authorList>
            <person name="Fogelqvist Johan"/>
        </authorList>
    </citation>
    <scope>NUCLEOTIDE SEQUENCE [LARGE SCALE GENOMIC DNA]</scope>
</reference>
<sequence length="61" mass="6844">MSGTLPRQEKGVWDGRPTQKADAPGDMRDLLPTCQHQGMLPRYIKSNRLPVDLPALWSSEP</sequence>